<dbReference type="Proteomes" id="UP000266673">
    <property type="component" value="Unassembled WGS sequence"/>
</dbReference>
<dbReference type="AlphaFoldDB" id="A0A397VQ89"/>
<evidence type="ECO:0000313" key="2">
    <source>
        <dbReference type="Proteomes" id="UP000266673"/>
    </source>
</evidence>
<proteinExistence type="predicted"/>
<accession>A0A397VQ89</accession>
<organism evidence="1 2">
    <name type="scientific">Gigaspora rosea</name>
    <dbReference type="NCBI Taxonomy" id="44941"/>
    <lineage>
        <taxon>Eukaryota</taxon>
        <taxon>Fungi</taxon>
        <taxon>Fungi incertae sedis</taxon>
        <taxon>Mucoromycota</taxon>
        <taxon>Glomeromycotina</taxon>
        <taxon>Glomeromycetes</taxon>
        <taxon>Diversisporales</taxon>
        <taxon>Gigasporaceae</taxon>
        <taxon>Gigaspora</taxon>
    </lineage>
</organism>
<keyword evidence="2" id="KW-1185">Reference proteome</keyword>
<gene>
    <name evidence="1" type="ORF">C2G38_2169929</name>
</gene>
<dbReference type="EMBL" id="QKWP01000238">
    <property type="protein sequence ID" value="RIB23931.1"/>
    <property type="molecule type" value="Genomic_DNA"/>
</dbReference>
<name>A0A397VQ89_9GLOM</name>
<dbReference type="OrthoDB" id="2435337at2759"/>
<protein>
    <submittedName>
        <fullName evidence="1">Uncharacterized protein</fullName>
    </submittedName>
</protein>
<evidence type="ECO:0000313" key="1">
    <source>
        <dbReference type="EMBL" id="RIB23931.1"/>
    </source>
</evidence>
<comment type="caution">
    <text evidence="1">The sequence shown here is derived from an EMBL/GenBank/DDBJ whole genome shotgun (WGS) entry which is preliminary data.</text>
</comment>
<sequence>MAASLSLDSYYLYASHDMQILSTNQFYECLNNPVAQVNPIIELNETRQLLEIAHLENQQKLELIMDLNNQISWMQQYIKDQKNKREELKSQL</sequence>
<reference evidence="1 2" key="1">
    <citation type="submission" date="2018-06" db="EMBL/GenBank/DDBJ databases">
        <title>Comparative genomics reveals the genomic features of Rhizophagus irregularis, R. cerebriforme, R. diaphanum and Gigaspora rosea, and their symbiotic lifestyle signature.</title>
        <authorList>
            <person name="Morin E."/>
            <person name="San Clemente H."/>
            <person name="Chen E.C.H."/>
            <person name="De La Providencia I."/>
            <person name="Hainaut M."/>
            <person name="Kuo A."/>
            <person name="Kohler A."/>
            <person name="Murat C."/>
            <person name="Tang N."/>
            <person name="Roy S."/>
            <person name="Loubradou J."/>
            <person name="Henrissat B."/>
            <person name="Grigoriev I.V."/>
            <person name="Corradi N."/>
            <person name="Roux C."/>
            <person name="Martin F.M."/>
        </authorList>
    </citation>
    <scope>NUCLEOTIDE SEQUENCE [LARGE SCALE GENOMIC DNA]</scope>
    <source>
        <strain evidence="1 2">DAOM 194757</strain>
    </source>
</reference>